<keyword evidence="5" id="KW-0479">Metal-binding</keyword>
<feature type="domain" description="FAD-binding FR-type" evidence="11">
    <location>
        <begin position="19"/>
        <end position="121"/>
    </location>
</feature>
<dbReference type="EMBL" id="UOEK01000361">
    <property type="protein sequence ID" value="VAW06615.1"/>
    <property type="molecule type" value="Genomic_DNA"/>
</dbReference>
<dbReference type="EC" id="1.3.3.1" evidence="12"/>
<gene>
    <name evidence="12" type="ORF">MNBD_ACTINO02-3323</name>
</gene>
<organism evidence="12">
    <name type="scientific">hydrothermal vent metagenome</name>
    <dbReference type="NCBI Taxonomy" id="652676"/>
    <lineage>
        <taxon>unclassified sequences</taxon>
        <taxon>metagenomes</taxon>
        <taxon>ecological metagenomes</taxon>
    </lineage>
</organism>
<sequence>MLQNTVSTRRNIGGTEFPILAAALPVVANDPVGDTYWHIRLKAATTHLSSRPGQFFQLRCPRSEAGDPFLRRPMSVYAVDTNVGEIAFLYKVTGIGTTGLSTLVPGDTLDVLGPLGVGFDINPEWDHVLVVARGVGLATMGPLARALHHNGVALTAICSYRTPEATIGLEPFELHGSVHTVYDTDGTSDIASVDSLIREEHARRSFSFAYTCGSKRIVSLLQDLSSQLGFGGEVALEQRMACGLGMCHSCVIDLRRGDTVESVRVCTRGPVFSLGDIVAPEETLSWYRSCDESAI</sequence>
<evidence type="ECO:0000259" key="11">
    <source>
        <dbReference type="PROSITE" id="PS51384"/>
    </source>
</evidence>
<dbReference type="SUPFAM" id="SSF63380">
    <property type="entry name" value="Riboflavin synthase domain-like"/>
    <property type="match status" value="1"/>
</dbReference>
<dbReference type="InterPro" id="IPR039261">
    <property type="entry name" value="FNR_nucleotide-bd"/>
</dbReference>
<protein>
    <submittedName>
        <fullName evidence="12">Dihydroorotate dehydrogenase electron transfer subunit</fullName>
        <ecNumber evidence="12">1.3.3.1</ecNumber>
    </submittedName>
</protein>
<dbReference type="GO" id="GO:0051537">
    <property type="term" value="F:2 iron, 2 sulfur cluster binding"/>
    <property type="evidence" value="ECO:0007669"/>
    <property type="project" value="UniProtKB-KW"/>
</dbReference>
<dbReference type="Gene3D" id="2.10.240.10">
    <property type="entry name" value="Dihydroorotate dehydrogenase, electron transfer subunit"/>
    <property type="match status" value="1"/>
</dbReference>
<evidence type="ECO:0000256" key="6">
    <source>
        <dbReference type="ARBA" id="ARBA00022827"/>
    </source>
</evidence>
<dbReference type="InterPro" id="IPR012165">
    <property type="entry name" value="Cyt_c3_hydrogenase_gsu"/>
</dbReference>
<evidence type="ECO:0000256" key="9">
    <source>
        <dbReference type="ARBA" id="ARBA00023014"/>
    </source>
</evidence>
<dbReference type="GO" id="GO:0050660">
    <property type="term" value="F:flavin adenine dinucleotide binding"/>
    <property type="evidence" value="ECO:0007669"/>
    <property type="project" value="InterPro"/>
</dbReference>
<dbReference type="InterPro" id="IPR017927">
    <property type="entry name" value="FAD-bd_FR_type"/>
</dbReference>
<evidence type="ECO:0000256" key="10">
    <source>
        <dbReference type="ARBA" id="ARBA00034078"/>
    </source>
</evidence>
<dbReference type="InterPro" id="IPR017938">
    <property type="entry name" value="Riboflavin_synthase-like_b-brl"/>
</dbReference>
<evidence type="ECO:0000313" key="12">
    <source>
        <dbReference type="EMBL" id="VAW06615.1"/>
    </source>
</evidence>
<keyword evidence="9" id="KW-0411">Iron-sulfur</keyword>
<evidence type="ECO:0000256" key="3">
    <source>
        <dbReference type="ARBA" id="ARBA00022630"/>
    </source>
</evidence>
<evidence type="ECO:0000256" key="1">
    <source>
        <dbReference type="ARBA" id="ARBA00006422"/>
    </source>
</evidence>
<keyword evidence="8" id="KW-0408">Iron</keyword>
<evidence type="ECO:0000256" key="8">
    <source>
        <dbReference type="ARBA" id="ARBA00023004"/>
    </source>
</evidence>
<keyword evidence="4" id="KW-0001">2Fe-2S</keyword>
<dbReference type="CDD" id="cd06218">
    <property type="entry name" value="DHOD_e_trans"/>
    <property type="match status" value="1"/>
</dbReference>
<keyword evidence="2" id="KW-0813">Transport</keyword>
<keyword evidence="3" id="KW-0285">Flavoprotein</keyword>
<dbReference type="PANTHER" id="PTHR43513:SF3">
    <property type="entry name" value="DIHYDROOROTATE DEHYDROGENASE B (NAD(+)), ELECTRON TRANSFER SUBUNIT-RELATED"/>
    <property type="match status" value="1"/>
</dbReference>
<dbReference type="GO" id="GO:0016491">
    <property type="term" value="F:oxidoreductase activity"/>
    <property type="evidence" value="ECO:0007669"/>
    <property type="project" value="UniProtKB-KW"/>
</dbReference>
<dbReference type="InterPro" id="IPR050353">
    <property type="entry name" value="PyrK_electron_transfer"/>
</dbReference>
<reference evidence="12" key="1">
    <citation type="submission" date="2018-06" db="EMBL/GenBank/DDBJ databases">
        <authorList>
            <person name="Zhirakovskaya E."/>
        </authorList>
    </citation>
    <scope>NUCLEOTIDE SEQUENCE</scope>
</reference>
<evidence type="ECO:0000256" key="4">
    <source>
        <dbReference type="ARBA" id="ARBA00022714"/>
    </source>
</evidence>
<dbReference type="Gene3D" id="3.40.50.80">
    <property type="entry name" value="Nucleotide-binding domain of ferredoxin-NADP reductase (FNR) module"/>
    <property type="match status" value="1"/>
</dbReference>
<dbReference type="PROSITE" id="PS51384">
    <property type="entry name" value="FAD_FR"/>
    <property type="match status" value="1"/>
</dbReference>
<dbReference type="InterPro" id="IPR037117">
    <property type="entry name" value="Dihydroorotate_DH_ele_sf"/>
</dbReference>
<keyword evidence="12" id="KW-0560">Oxidoreductase</keyword>
<dbReference type="Pfam" id="PF10418">
    <property type="entry name" value="DHODB_Fe-S_bind"/>
    <property type="match status" value="1"/>
</dbReference>
<dbReference type="PIRSF" id="PIRSF006816">
    <property type="entry name" value="Cyc3_hyd_g"/>
    <property type="match status" value="1"/>
</dbReference>
<proteinExistence type="inferred from homology"/>
<comment type="similarity">
    <text evidence="1">Belongs to the PyrK family.</text>
</comment>
<dbReference type="SUPFAM" id="SSF52343">
    <property type="entry name" value="Ferredoxin reductase-like, C-terminal NADP-linked domain"/>
    <property type="match status" value="1"/>
</dbReference>
<name>A0A3B0SLD0_9ZZZZ</name>
<keyword evidence="6" id="KW-0274">FAD</keyword>
<dbReference type="GO" id="GO:0046872">
    <property type="term" value="F:metal ion binding"/>
    <property type="evidence" value="ECO:0007669"/>
    <property type="project" value="UniProtKB-KW"/>
</dbReference>
<keyword evidence="7" id="KW-0249">Electron transport</keyword>
<evidence type="ECO:0000256" key="2">
    <source>
        <dbReference type="ARBA" id="ARBA00022448"/>
    </source>
</evidence>
<dbReference type="PANTHER" id="PTHR43513">
    <property type="entry name" value="DIHYDROOROTATE DEHYDROGENASE B (NAD(+)), ELECTRON TRANSFER SUBUNIT"/>
    <property type="match status" value="1"/>
</dbReference>
<dbReference type="GO" id="GO:0006221">
    <property type="term" value="P:pyrimidine nucleotide biosynthetic process"/>
    <property type="evidence" value="ECO:0007669"/>
    <property type="project" value="InterPro"/>
</dbReference>
<evidence type="ECO:0000256" key="5">
    <source>
        <dbReference type="ARBA" id="ARBA00022723"/>
    </source>
</evidence>
<accession>A0A3B0SLD0</accession>
<dbReference type="InterPro" id="IPR019480">
    <property type="entry name" value="Dihydroorotate_DH_Fe-S-bd"/>
</dbReference>
<dbReference type="AlphaFoldDB" id="A0A3B0SLD0"/>
<evidence type="ECO:0000256" key="7">
    <source>
        <dbReference type="ARBA" id="ARBA00022982"/>
    </source>
</evidence>
<comment type="cofactor">
    <cofactor evidence="10">
        <name>[2Fe-2S] cluster</name>
        <dbReference type="ChEBI" id="CHEBI:190135"/>
    </cofactor>
</comment>
<dbReference type="Gene3D" id="2.40.30.10">
    <property type="entry name" value="Translation factors"/>
    <property type="match status" value="1"/>
</dbReference>